<gene>
    <name evidence="1" type="ORF">ENUP19_0347G0003</name>
</gene>
<accession>A0ABQ0DXN3</accession>
<protein>
    <recommendedName>
        <fullName evidence="3">CNH domain-containing protein</fullName>
    </recommendedName>
</protein>
<name>A0ABQ0DXN3_9EUKA</name>
<comment type="caution">
    <text evidence="1">The sequence shown here is derived from an EMBL/GenBank/DDBJ whole genome shotgun (WGS) entry which is preliminary data.</text>
</comment>
<evidence type="ECO:0008006" key="3">
    <source>
        <dbReference type="Google" id="ProtNLM"/>
    </source>
</evidence>
<proteinExistence type="predicted"/>
<dbReference type="Proteomes" id="UP001628156">
    <property type="component" value="Unassembled WGS sequence"/>
</dbReference>
<sequence length="1177" mass="136375">MEPIVDPINITQINIEKYGEGVFSSENPITSSATIDKDMVMLSTKQGILLYNITTRSVDRYFSEGPVLYKIHLIPEYSLMVALKLSRIVFYIYQPQAQTLNQFLTPMVRLTTNAIQYHTITMTCLKKSIVIAGVDKDTKCELTVGQYSFNGNVLQKITLMNSNESIVDICFINICLCVITTNELKVIPCLRKGRVLSKSIKLNELPSFTRISPAQILVKINSELFSLTDTSIVPIESTAPINGVLLLPPLILLFHELNPHRFFMSYIINNNNKPSQMVRRPEFTHITNIISPLIFCLPCNRLCIVSLKTEYYKQLLIEGRLEEGLLMNKRGTEEDRKWDISGCVLRVYELLSQIYQNYKIEKVIRSESLEEILKLLNRTKMNILSNSIIIEYIIRDFCPSLFHSMHSLFQLGTNDISMKIMEQFPEQLYHRLNDLMRMFLELRASMIKKKLIPTLAIPPRHAFLPVYQAHFDSDDKTSATACVLIQLYIFSNTITPSIKQYINKHKNIDNSIIELALKPYESCLLDFLTLMDDVPRIMGLKLSDPLLRLDALVSIAKNRQWNGEINDPLAIAFQEIVITSFKRLLYSPIIDGSKELQIILFRIFGGKDSYLPPKVVLSLLEAWEVSKNSMVNNEASKRMKILYLTGLLDQYQNEKAPDWLVNWCFVEYVQYTHSMASLGVKVPLNLLNKCICLIEEYPQIASQLEKITNVLSWECYPISCPIAFSVSQEKGIDHFISVIRKFYSNGQDTTLGETGMILRVEDDLFNFITTLNDRFGNTIGVSNRSTLLNQFKFYLPQLKNVYQPFLTPSIGTVELELILYLQLQKNTKLIHYTIIKLLDSYNAIPLGCVETLLQTLQPEQLPIECFKLFLHRKCSNDLQYYKQFLAFMIYYIEQIPNNTDIIIDYYLEYSGLPGEDDINAKEKLINILNDSPYYQKKLKQMENINWRIRARLIYLNSKYKGLLEYLKVFIEEYKKNKNYFELFENDLKLFFDKDYREDEIRSIRKSFKPFCEEKKCVLTETIYYCVSMAPDGVTSPLLGVLMKELDLMQAPIKYNVLIFNLFYKQIPPYISTEHDQWLGIKSPKISSRIHFNIYTYLIDSLPSNILIPLLQKSVPCAATEYFSLRFKEMGLRTYQPILSTRFETQTINTKCGVCERVIKSGDKFIVKNGVFYHIQCK</sequence>
<dbReference type="EMBL" id="BAAFRS010000347">
    <property type="protein sequence ID" value="GAB1227623.1"/>
    <property type="molecule type" value="Genomic_DNA"/>
</dbReference>
<reference evidence="1 2" key="1">
    <citation type="journal article" date="2019" name="PLoS Negl. Trop. Dis.">
        <title>Whole genome sequencing of Entamoeba nuttalli reveals mammalian host-related molecular signatures and a novel octapeptide-repeat surface protein.</title>
        <authorList>
            <person name="Tanaka M."/>
            <person name="Makiuchi T."/>
            <person name="Komiyama T."/>
            <person name="Shiina T."/>
            <person name="Osaki K."/>
            <person name="Tachibana H."/>
        </authorList>
    </citation>
    <scope>NUCLEOTIDE SEQUENCE [LARGE SCALE GENOMIC DNA]</scope>
    <source>
        <strain evidence="1 2">P19-061405</strain>
    </source>
</reference>
<evidence type="ECO:0000313" key="2">
    <source>
        <dbReference type="Proteomes" id="UP001628156"/>
    </source>
</evidence>
<organism evidence="1 2">
    <name type="scientific">Entamoeba nuttalli</name>
    <dbReference type="NCBI Taxonomy" id="412467"/>
    <lineage>
        <taxon>Eukaryota</taxon>
        <taxon>Amoebozoa</taxon>
        <taxon>Evosea</taxon>
        <taxon>Archamoebae</taxon>
        <taxon>Mastigamoebida</taxon>
        <taxon>Entamoebidae</taxon>
        <taxon>Entamoeba</taxon>
    </lineage>
</organism>
<keyword evidence="2" id="KW-1185">Reference proteome</keyword>
<evidence type="ECO:0000313" key="1">
    <source>
        <dbReference type="EMBL" id="GAB1227623.1"/>
    </source>
</evidence>